<feature type="signal peptide" evidence="1">
    <location>
        <begin position="1"/>
        <end position="19"/>
    </location>
</feature>
<dbReference type="RefSeq" id="WP_213498563.1">
    <property type="nucleotide sequence ID" value="NZ_CP074694.1"/>
</dbReference>
<protein>
    <submittedName>
        <fullName evidence="2">Uncharacterized protein</fullName>
    </submittedName>
</protein>
<dbReference type="KEGG" id="tsph:KIH39_06995"/>
<sequence>MRKLMALVLCLAATAAVRADQFEYYYQPVLTKALEDKVLKEVASLSVEEMEKHLNVLADTQSAFLVVETNDRRLTKLLVQPARLRVGEEQVPLFLVEKYLTFREGSERAIKASGQNTHLYNGSRIHLDQGQIVPEKLGGDLIAQETEGKLILKPVGKAKLYVLTKAIPGVVPKKKPKLAIGEEFQIKYFNGTYKLYDDGRRTGVLKLLATDDGEVSGTYTSDKDGREYEVKGKVGQPQHSITFEIKYPATKQAFSGHLFTGNGKIIAGTTTLQERNAGFYAERIEE</sequence>
<keyword evidence="3" id="KW-1185">Reference proteome</keyword>
<dbReference type="EMBL" id="CP074694">
    <property type="protein sequence ID" value="QVL33649.1"/>
    <property type="molecule type" value="Genomic_DNA"/>
</dbReference>
<evidence type="ECO:0000313" key="2">
    <source>
        <dbReference type="EMBL" id="QVL33649.1"/>
    </source>
</evidence>
<evidence type="ECO:0000313" key="3">
    <source>
        <dbReference type="Proteomes" id="UP000676194"/>
    </source>
</evidence>
<keyword evidence="1" id="KW-0732">Signal</keyword>
<gene>
    <name evidence="2" type="ORF">KIH39_06995</name>
</gene>
<reference evidence="2" key="1">
    <citation type="submission" date="2021-05" db="EMBL/GenBank/DDBJ databases">
        <title>Complete genome sequence of the cellulolytic planctomycete Telmatocola sphagniphila SP2T and characterization of the first cellulase from planctomycetes.</title>
        <authorList>
            <person name="Rakitin A.L."/>
            <person name="Beletsky A.V."/>
            <person name="Naumoff D.G."/>
            <person name="Kulichevskaya I.S."/>
            <person name="Mardanov A.V."/>
            <person name="Ravin N.V."/>
            <person name="Dedysh S.N."/>
        </authorList>
    </citation>
    <scope>NUCLEOTIDE SEQUENCE</scope>
    <source>
        <strain evidence="2">SP2T</strain>
    </source>
</reference>
<proteinExistence type="predicted"/>
<dbReference type="Proteomes" id="UP000676194">
    <property type="component" value="Chromosome"/>
</dbReference>
<accession>A0A8E6EUF5</accession>
<feature type="chain" id="PRO_5034329369" evidence="1">
    <location>
        <begin position="20"/>
        <end position="286"/>
    </location>
</feature>
<dbReference type="AlphaFoldDB" id="A0A8E6EUF5"/>
<name>A0A8E6EUF5_9BACT</name>
<organism evidence="2 3">
    <name type="scientific">Telmatocola sphagniphila</name>
    <dbReference type="NCBI Taxonomy" id="1123043"/>
    <lineage>
        <taxon>Bacteria</taxon>
        <taxon>Pseudomonadati</taxon>
        <taxon>Planctomycetota</taxon>
        <taxon>Planctomycetia</taxon>
        <taxon>Gemmatales</taxon>
        <taxon>Gemmataceae</taxon>
    </lineage>
</organism>
<evidence type="ECO:0000256" key="1">
    <source>
        <dbReference type="SAM" id="SignalP"/>
    </source>
</evidence>